<sequence length="103" mass="11957">MIGDGIEAAVREDVVAQRRRDTSNRVWPKRRERVFVLVVGMLRARHTRLVFTMQSTPIVFERHVERGRALELTKFVVTYPLGPLRFDELDDQRPNEPVDTVAA</sequence>
<evidence type="ECO:0000313" key="2">
    <source>
        <dbReference type="Proteomes" id="UP000034846"/>
    </source>
</evidence>
<organism evidence="1 2">
    <name type="scientific">Candidatus Uhrbacteria bacterium GW2011_GWD2_52_7</name>
    <dbReference type="NCBI Taxonomy" id="1618989"/>
    <lineage>
        <taxon>Bacteria</taxon>
        <taxon>Candidatus Uhriibacteriota</taxon>
    </lineage>
</organism>
<dbReference type="AlphaFoldDB" id="A0A0G1XEK5"/>
<accession>A0A0G1XEK5</accession>
<gene>
    <name evidence="1" type="ORF">UY72_C0049G0002</name>
</gene>
<reference evidence="1 2" key="1">
    <citation type="journal article" date="2015" name="Nature">
        <title>rRNA introns, odd ribosomes, and small enigmatic genomes across a large radiation of phyla.</title>
        <authorList>
            <person name="Brown C.T."/>
            <person name="Hug L.A."/>
            <person name="Thomas B.C."/>
            <person name="Sharon I."/>
            <person name="Castelle C.J."/>
            <person name="Singh A."/>
            <person name="Wilkins M.J."/>
            <person name="Williams K.H."/>
            <person name="Banfield J.F."/>
        </authorList>
    </citation>
    <scope>NUCLEOTIDE SEQUENCE [LARGE SCALE GENOMIC DNA]</scope>
</reference>
<comment type="caution">
    <text evidence="1">The sequence shown here is derived from an EMBL/GenBank/DDBJ whole genome shotgun (WGS) entry which is preliminary data.</text>
</comment>
<name>A0A0G1XEK5_9BACT</name>
<dbReference type="EMBL" id="LCRD01000049">
    <property type="protein sequence ID" value="KKW29325.1"/>
    <property type="molecule type" value="Genomic_DNA"/>
</dbReference>
<evidence type="ECO:0000313" key="1">
    <source>
        <dbReference type="EMBL" id="KKW29325.1"/>
    </source>
</evidence>
<dbReference type="Proteomes" id="UP000034846">
    <property type="component" value="Unassembled WGS sequence"/>
</dbReference>
<proteinExistence type="predicted"/>
<protein>
    <submittedName>
        <fullName evidence="1">Uncharacterized protein</fullName>
    </submittedName>
</protein>